<reference evidence="1 2" key="2">
    <citation type="journal article" date="2022" name="Mol. Ecol. Resour.">
        <title>The genomes of chicory, endive, great burdock and yacon provide insights into Asteraceae paleo-polyploidization history and plant inulin production.</title>
        <authorList>
            <person name="Fan W."/>
            <person name="Wang S."/>
            <person name="Wang H."/>
            <person name="Wang A."/>
            <person name="Jiang F."/>
            <person name="Liu H."/>
            <person name="Zhao H."/>
            <person name="Xu D."/>
            <person name="Zhang Y."/>
        </authorList>
    </citation>
    <scope>NUCLEOTIDE SEQUENCE [LARGE SCALE GENOMIC DNA]</scope>
    <source>
        <strain evidence="2">cv. Niubang</strain>
    </source>
</reference>
<dbReference type="Proteomes" id="UP001055879">
    <property type="component" value="Linkage Group LG09"/>
</dbReference>
<dbReference type="EMBL" id="CM042055">
    <property type="protein sequence ID" value="KAI3701478.1"/>
    <property type="molecule type" value="Genomic_DNA"/>
</dbReference>
<accession>A0ACB8ZWB5</accession>
<name>A0ACB8ZWB5_ARCLA</name>
<organism evidence="1 2">
    <name type="scientific">Arctium lappa</name>
    <name type="common">Greater burdock</name>
    <name type="synonym">Lappa major</name>
    <dbReference type="NCBI Taxonomy" id="4217"/>
    <lineage>
        <taxon>Eukaryota</taxon>
        <taxon>Viridiplantae</taxon>
        <taxon>Streptophyta</taxon>
        <taxon>Embryophyta</taxon>
        <taxon>Tracheophyta</taxon>
        <taxon>Spermatophyta</taxon>
        <taxon>Magnoliopsida</taxon>
        <taxon>eudicotyledons</taxon>
        <taxon>Gunneridae</taxon>
        <taxon>Pentapetalae</taxon>
        <taxon>asterids</taxon>
        <taxon>campanulids</taxon>
        <taxon>Asterales</taxon>
        <taxon>Asteraceae</taxon>
        <taxon>Carduoideae</taxon>
        <taxon>Cardueae</taxon>
        <taxon>Arctiinae</taxon>
        <taxon>Arctium</taxon>
    </lineage>
</organism>
<evidence type="ECO:0000313" key="2">
    <source>
        <dbReference type="Proteomes" id="UP001055879"/>
    </source>
</evidence>
<reference evidence="2" key="1">
    <citation type="journal article" date="2022" name="Mol. Ecol. Resour.">
        <title>The genomes of chicory, endive, great burdock and yacon provide insights into Asteraceae palaeo-polyploidization history and plant inulin production.</title>
        <authorList>
            <person name="Fan W."/>
            <person name="Wang S."/>
            <person name="Wang H."/>
            <person name="Wang A."/>
            <person name="Jiang F."/>
            <person name="Liu H."/>
            <person name="Zhao H."/>
            <person name="Xu D."/>
            <person name="Zhang Y."/>
        </authorList>
    </citation>
    <scope>NUCLEOTIDE SEQUENCE [LARGE SCALE GENOMIC DNA]</scope>
    <source>
        <strain evidence="2">cv. Niubang</strain>
    </source>
</reference>
<proteinExistence type="predicted"/>
<comment type="caution">
    <text evidence="1">The sequence shown here is derived from an EMBL/GenBank/DDBJ whole genome shotgun (WGS) entry which is preliminary data.</text>
</comment>
<keyword evidence="2" id="KW-1185">Reference proteome</keyword>
<protein>
    <submittedName>
        <fullName evidence="1">Uncharacterized protein</fullName>
    </submittedName>
</protein>
<gene>
    <name evidence="1" type="ORF">L6452_26585</name>
</gene>
<sequence length="385" mass="43405">MKYKRGSIVEVSVKDESCYHSWRCAQIVSGNGGNYTVSYDVYPGFTDKEDVERISVKYIRPCPPLLENLESWVPGDVVEVFHNLSWKMAIVLKAFGWDQFLVRLVGSFKELEVSKSELRVRQACQNGEWTVIGKVPRDYQDPNCNKLLKYNQDSGFLTKQSEAEGDFYMKDLYFDPQINNHLESHIVSSKTLKRVSPYGYSQGKANQGGAQKFRMSEKEGTRVRVLAKSPEKVDAIANSREMLCEKDLHLVKENINGTFGSSRALTLELNDADSVMSSSGSCSVNSYCGSGRVEEIEGHDSDAESVCQLGYQEKIDQSPTNSALSDEIHRLELHAYRCTMEALHASGPLSWEKETMVTNLRMSLHISNDEHLSELKNLISAARNR</sequence>
<evidence type="ECO:0000313" key="1">
    <source>
        <dbReference type="EMBL" id="KAI3701478.1"/>
    </source>
</evidence>